<protein>
    <submittedName>
        <fullName evidence="3">Uncharacterized protein</fullName>
    </submittedName>
</protein>
<feature type="region of interest" description="Disordered" evidence="2">
    <location>
        <begin position="668"/>
        <end position="698"/>
    </location>
</feature>
<evidence type="ECO:0000313" key="3">
    <source>
        <dbReference type="EMBL" id="CAH1113850.1"/>
    </source>
</evidence>
<organism evidence="3 4">
    <name type="scientific">Psylliodes chrysocephalus</name>
    <dbReference type="NCBI Taxonomy" id="3402493"/>
    <lineage>
        <taxon>Eukaryota</taxon>
        <taxon>Metazoa</taxon>
        <taxon>Ecdysozoa</taxon>
        <taxon>Arthropoda</taxon>
        <taxon>Hexapoda</taxon>
        <taxon>Insecta</taxon>
        <taxon>Pterygota</taxon>
        <taxon>Neoptera</taxon>
        <taxon>Endopterygota</taxon>
        <taxon>Coleoptera</taxon>
        <taxon>Polyphaga</taxon>
        <taxon>Cucujiformia</taxon>
        <taxon>Chrysomeloidea</taxon>
        <taxon>Chrysomelidae</taxon>
        <taxon>Galerucinae</taxon>
        <taxon>Alticini</taxon>
        <taxon>Psylliodes</taxon>
    </lineage>
</organism>
<dbReference type="InterPro" id="IPR027417">
    <property type="entry name" value="P-loop_NTPase"/>
</dbReference>
<proteinExistence type="predicted"/>
<dbReference type="Proteomes" id="UP001153636">
    <property type="component" value="Chromosome 7"/>
</dbReference>
<feature type="region of interest" description="Disordered" evidence="2">
    <location>
        <begin position="774"/>
        <end position="793"/>
    </location>
</feature>
<feature type="compositionally biased region" description="Gly residues" evidence="2">
    <location>
        <begin position="668"/>
        <end position="678"/>
    </location>
</feature>
<dbReference type="SUPFAM" id="SSF52540">
    <property type="entry name" value="P-loop containing nucleoside triphosphate hydrolases"/>
    <property type="match status" value="1"/>
</dbReference>
<dbReference type="Gene3D" id="3.40.50.300">
    <property type="entry name" value="P-loop containing nucleotide triphosphate hydrolases"/>
    <property type="match status" value="1"/>
</dbReference>
<evidence type="ECO:0000256" key="1">
    <source>
        <dbReference type="SAM" id="Coils"/>
    </source>
</evidence>
<keyword evidence="4" id="KW-1185">Reference proteome</keyword>
<evidence type="ECO:0000313" key="4">
    <source>
        <dbReference type="Proteomes" id="UP001153636"/>
    </source>
</evidence>
<gene>
    <name evidence="3" type="ORF">PSYICH_LOCUS13671</name>
</gene>
<dbReference type="EMBL" id="OV651819">
    <property type="protein sequence ID" value="CAH1113850.1"/>
    <property type="molecule type" value="Genomic_DNA"/>
</dbReference>
<name>A0A9P0D4P7_9CUCU</name>
<feature type="compositionally biased region" description="Gly residues" evidence="2">
    <location>
        <begin position="778"/>
        <end position="787"/>
    </location>
</feature>
<dbReference type="OrthoDB" id="2386367at2759"/>
<evidence type="ECO:0000256" key="2">
    <source>
        <dbReference type="SAM" id="MobiDB-lite"/>
    </source>
</evidence>
<keyword evidence="1" id="KW-0175">Coiled coil</keyword>
<feature type="coiled-coil region" evidence="1">
    <location>
        <begin position="1618"/>
        <end position="1656"/>
    </location>
</feature>
<sequence length="1753" mass="201419">METGVYLNHTPTYINNVKIENIIKVLKEGEKIKYTKQGNVVLFLGNSGSGKTTSVQFIAGNNNDLISQEVREDTGEFIIIDKNNKISYNSTISSKTTYPEMLINTNTVFYDCPGFSDTRSPAYDISATYFTKKLIDSSNSLKLIFVISYPSVRQGVDRHDFMLLVRHATTMINNIDKFQDNIALLVTKVDNDYIKKKGKFLLVPDFQIINKIADFLKLARDELKTKVDSTENYKEFHKKAITFIDILLTKQGDTYSKIGIFRRPDESGPLSQIQLLQKERIFITELIENNLNFVSHVESDFSYTISAESKNYVHDLIDEINKAINIKFKNIGKSIKNYYINLENRISDLNELHNKFQTADNDFSEIKNTNQFKKPYDAVQTIYKYTNRSGISVANEDLLNVLNFNKYLNFLETVSSSNESENNALIWTEGFKEVIDFIGKKKTLYNFLIDLYNRLSEYDIQKNIKNYDIVNLKAQITLLKQQPRKQKFITDLPYLKKLLEKVINSNDHLEYNNIKDVSINDRALDFLTRVLDETLNFNLTISKPMSHRLVIKGNFVKLSDVISLASSSSIKFIDIMALNIIFIDASLDKSGTIIQLSIIAPKWEIIGSQQLILDGKSGEFHYPQQASNGYDGDAGYPGGSAGCFFGLGQTFINSQYLSISIVGGSGGPGQNGGNGLDGRNGEDPPLQEDDERDPWDKGNFTYSAGYTLTIMRKFFFFSKEYEHESRYVVYGKNGTDGGNGCNGGVGGKGGNMGKLFIINLNDKDKSQILTKALDGIPGSPGSGGQPGKPGKNGKKIKVYYHRYWTNKDDYTVRHDIHYEEDYLSPRTTGVIGKYGTSFKNYQYPKEVNFDDLPQIINSYKNYIRDNLDKNTQNLVLRYFFNRIENNEHVSSLYDTKSFYDEFINFEKQIILFQDPSEMLPYYQSLLNRIIKYAEHPKTSENLLEYKKVLAYLNTAVVARIYNVDKKIDPTLVLDMNSYMSEISNNIKKLQNTKNISLSLDFYSKDQDEIKVKINKVKVSLDTEINTDIKNIITITDNGLELLLNTTQRGDENILILDDENVDSMLSEEENGHELNEIIISKADKTVSTFLVLNESKINDIEKIQLVQDLILKIKQLSNKSIFKKHLNTDELLKFFDEKNLNLLEDNFVKKIQNLTSNADISIKDLLIEVENQRKIDATKENSSSKYEIFNLIENILIIDDISFDIFDKIKYNFAKIERLVEIIKKNKEQIHKIQLFKQNIFKTVTLTCQSILNLLQNKIHAFIDFKESNIQDNLNNIRIELRHISKEVKINENLYRSLEKIEGLIVSIINIYDSLETNFNQAKLIGNIKNIKSTEAGVIIINNIELSNIINKLEQVINNNLILGQYQKLLNAYSQRIFPFGFNVNELLKSDYTEQNYQSEIEKAIALLGLKFSNKISVSQFDSHIHNNVEFNSKYVETTPFFVWEYDTIKEAIGKLLTGDEIRVRADITKGVDKYAVKYNKIGINIKLENQTLQNELNSTLQNYGISLTHHGDSNYKYGRNIYTILSDKNTIYYTLETKSNGEPVDKNKVYDFIKNNDCMLSPYATWSIKFTNVNNSFNSLSKFRNETLQIELEGQGQYIAPDIEFSSDHNIKQYYKYDECLSEIDNNEEDIDKILNDLKSRNATIARQRRALIEESNSSFIDSIFTFIKNYLTPLKKLNILNKPTFEMNEIFDKKKEINENKNILNSKLTDEPVTSNRCQLSGKENSNIGANKVDFGWLDVQSTKTYFYRFI</sequence>
<accession>A0A9P0D4P7</accession>
<reference evidence="3" key="1">
    <citation type="submission" date="2022-01" db="EMBL/GenBank/DDBJ databases">
        <authorList>
            <person name="King R."/>
        </authorList>
    </citation>
    <scope>NUCLEOTIDE SEQUENCE</scope>
</reference>